<dbReference type="Proteomes" id="UP001362999">
    <property type="component" value="Unassembled WGS sequence"/>
</dbReference>
<evidence type="ECO:0000256" key="2">
    <source>
        <dbReference type="SAM" id="Phobius"/>
    </source>
</evidence>
<sequence length="341" mass="37643">MLCAPSFPSVSSILSILYMFSFLPFARAFDDNLHLRTNGQRRRSFESDFNNTSNVLSFQSNTSSSQVGSLTTAHFITLIVLAVVLVGSVVWICYRVRRPRAYAVQDVETQQHSNRWNPHLLVASGPPPIPPRPLPHSAPQSNSSPALTPPTIPLPPTRSLSLLKRDQDEAIPRYEDIHVEPDVLVKTSNGQLQLLPGVPAPAVGDEGRTKKRSYRPFWRTREIGEAAAKTASNFGTVPMAVTIVSVVLLVLAIVAAMYKYNKKHPWKGGDETEAKDRDVAGSDADSRSNHTESTPPPASPTSAQLAADRESSPLETVINPEMSKKQEKQDQKPRWFIGFEK</sequence>
<feature type="compositionally biased region" description="Low complexity" evidence="1">
    <location>
        <begin position="137"/>
        <end position="146"/>
    </location>
</feature>
<evidence type="ECO:0000256" key="1">
    <source>
        <dbReference type="SAM" id="MobiDB-lite"/>
    </source>
</evidence>
<feature type="transmembrane region" description="Helical" evidence="2">
    <location>
        <begin position="7"/>
        <end position="26"/>
    </location>
</feature>
<feature type="compositionally biased region" description="Pro residues" evidence="1">
    <location>
        <begin position="147"/>
        <end position="156"/>
    </location>
</feature>
<dbReference type="EMBL" id="JAWWNJ010000032">
    <property type="protein sequence ID" value="KAK7026394.1"/>
    <property type="molecule type" value="Genomic_DNA"/>
</dbReference>
<feature type="compositionally biased region" description="Pro residues" evidence="1">
    <location>
        <begin position="125"/>
        <end position="136"/>
    </location>
</feature>
<comment type="caution">
    <text evidence="3">The sequence shown here is derived from an EMBL/GenBank/DDBJ whole genome shotgun (WGS) entry which is preliminary data.</text>
</comment>
<feature type="compositionally biased region" description="Basic and acidic residues" evidence="1">
    <location>
        <begin position="322"/>
        <end position="341"/>
    </location>
</feature>
<protein>
    <recommendedName>
        <fullName evidence="5">Transmembrane protein</fullName>
    </recommendedName>
</protein>
<organism evidence="3 4">
    <name type="scientific">Favolaschia claudopus</name>
    <dbReference type="NCBI Taxonomy" id="2862362"/>
    <lineage>
        <taxon>Eukaryota</taxon>
        <taxon>Fungi</taxon>
        <taxon>Dikarya</taxon>
        <taxon>Basidiomycota</taxon>
        <taxon>Agaricomycotina</taxon>
        <taxon>Agaricomycetes</taxon>
        <taxon>Agaricomycetidae</taxon>
        <taxon>Agaricales</taxon>
        <taxon>Marasmiineae</taxon>
        <taxon>Mycenaceae</taxon>
        <taxon>Favolaschia</taxon>
    </lineage>
</organism>
<keyword evidence="2" id="KW-1133">Transmembrane helix</keyword>
<gene>
    <name evidence="3" type="ORF">R3P38DRAFT_3269353</name>
</gene>
<feature type="region of interest" description="Disordered" evidence="1">
    <location>
        <begin position="122"/>
        <end position="158"/>
    </location>
</feature>
<keyword evidence="2" id="KW-0812">Transmembrane</keyword>
<evidence type="ECO:0000313" key="4">
    <source>
        <dbReference type="Proteomes" id="UP001362999"/>
    </source>
</evidence>
<feature type="transmembrane region" description="Helical" evidence="2">
    <location>
        <begin position="73"/>
        <end position="94"/>
    </location>
</feature>
<evidence type="ECO:0008006" key="5">
    <source>
        <dbReference type="Google" id="ProtNLM"/>
    </source>
</evidence>
<name>A0AAW0BMD2_9AGAR</name>
<feature type="transmembrane region" description="Helical" evidence="2">
    <location>
        <begin position="237"/>
        <end position="258"/>
    </location>
</feature>
<evidence type="ECO:0000313" key="3">
    <source>
        <dbReference type="EMBL" id="KAK7026394.1"/>
    </source>
</evidence>
<proteinExistence type="predicted"/>
<accession>A0AAW0BMD2</accession>
<reference evidence="3 4" key="1">
    <citation type="journal article" date="2024" name="J Genomics">
        <title>Draft genome sequencing and assembly of Favolaschia claudopus CIRM-BRFM 2984 isolated from oak limbs.</title>
        <authorList>
            <person name="Navarro D."/>
            <person name="Drula E."/>
            <person name="Chaduli D."/>
            <person name="Cazenave R."/>
            <person name="Ahrendt S."/>
            <person name="Wang J."/>
            <person name="Lipzen A."/>
            <person name="Daum C."/>
            <person name="Barry K."/>
            <person name="Grigoriev I.V."/>
            <person name="Favel A."/>
            <person name="Rosso M.N."/>
            <person name="Martin F."/>
        </authorList>
    </citation>
    <scope>NUCLEOTIDE SEQUENCE [LARGE SCALE GENOMIC DNA]</scope>
    <source>
        <strain evidence="3 4">CIRM-BRFM 2984</strain>
    </source>
</reference>
<feature type="compositionally biased region" description="Basic and acidic residues" evidence="1">
    <location>
        <begin position="267"/>
        <end position="290"/>
    </location>
</feature>
<feature type="region of interest" description="Disordered" evidence="1">
    <location>
        <begin position="264"/>
        <end position="341"/>
    </location>
</feature>
<keyword evidence="2" id="KW-0472">Membrane</keyword>
<keyword evidence="4" id="KW-1185">Reference proteome</keyword>
<dbReference type="AlphaFoldDB" id="A0AAW0BMD2"/>